<evidence type="ECO:0000313" key="1">
    <source>
        <dbReference type="EMBL" id="SEC68551.1"/>
    </source>
</evidence>
<dbReference type="AlphaFoldDB" id="A0A1H4UJU6"/>
<dbReference type="EMBL" id="FNSA01000003">
    <property type="protein sequence ID" value="SEC68551.1"/>
    <property type="molecule type" value="Genomic_DNA"/>
</dbReference>
<evidence type="ECO:0000313" key="2">
    <source>
        <dbReference type="Proteomes" id="UP000182241"/>
    </source>
</evidence>
<reference evidence="2" key="1">
    <citation type="submission" date="2016-10" db="EMBL/GenBank/DDBJ databases">
        <authorList>
            <person name="Varghese N."/>
            <person name="Submissions S."/>
        </authorList>
    </citation>
    <scope>NUCLEOTIDE SEQUENCE [LARGE SCALE GENOMIC DNA]</scope>
    <source>
        <strain evidence="2">DSM 44234</strain>
    </source>
</reference>
<dbReference type="STRING" id="57704.SAMN04489793_2915"/>
<dbReference type="Proteomes" id="UP000182241">
    <property type="component" value="Unassembled WGS sequence"/>
</dbReference>
<gene>
    <name evidence="1" type="ORF">SAMN04489793_2915</name>
</gene>
<name>A0A1H4UJU6_TSUTY</name>
<dbReference type="OrthoDB" id="4279056at2"/>
<accession>A0A1H4UJU6</accession>
<proteinExistence type="predicted"/>
<dbReference type="RefSeq" id="WP_068741690.1">
    <property type="nucleotide sequence ID" value="NZ_FNSA01000003.1"/>
</dbReference>
<keyword evidence="2" id="KW-1185">Reference proteome</keyword>
<sequence length="156" mass="17270">MCTEHPETRVYTLDPDDQGYGDGYRFAAHVAGDGGCSTSWHFTEKAASIELAARLEIIARAWDEKLAWHAAGDRTPDGGYVLRVDGEHFVASYLGVDPAVHEHHLFVGFGGRHFQWRDLETGVVRASNDVWKQGSIPDALRHQLPDNASWVEEAAA</sequence>
<organism evidence="1 2">
    <name type="scientific">Tsukamurella tyrosinosolvens</name>
    <dbReference type="NCBI Taxonomy" id="57704"/>
    <lineage>
        <taxon>Bacteria</taxon>
        <taxon>Bacillati</taxon>
        <taxon>Actinomycetota</taxon>
        <taxon>Actinomycetes</taxon>
        <taxon>Mycobacteriales</taxon>
        <taxon>Tsukamurellaceae</taxon>
        <taxon>Tsukamurella</taxon>
    </lineage>
</organism>
<protein>
    <submittedName>
        <fullName evidence="1">Uncharacterized protein</fullName>
    </submittedName>
</protein>